<evidence type="ECO:0000256" key="3">
    <source>
        <dbReference type="ARBA" id="ARBA00022777"/>
    </source>
</evidence>
<gene>
    <name evidence="5" type="ORF">FC83_GL002010</name>
</gene>
<name>A0A0R1XXI6_9LACO</name>
<dbReference type="GO" id="GO:0008887">
    <property type="term" value="F:glycerate kinase activity"/>
    <property type="evidence" value="ECO:0007669"/>
    <property type="project" value="UniProtKB-UniRule"/>
</dbReference>
<dbReference type="Gene3D" id="3.40.50.10350">
    <property type="entry name" value="Glycerate kinase, domain 1"/>
    <property type="match status" value="1"/>
</dbReference>
<dbReference type="Gene3D" id="3.90.1510.10">
    <property type="entry name" value="Glycerate kinase, domain 2"/>
    <property type="match status" value="1"/>
</dbReference>
<dbReference type="RefSeq" id="WP_057002517.1">
    <property type="nucleotide sequence ID" value="NZ_AZGA01000020.1"/>
</dbReference>
<evidence type="ECO:0000313" key="6">
    <source>
        <dbReference type="Proteomes" id="UP000051236"/>
    </source>
</evidence>
<keyword evidence="3 4" id="KW-0418">Kinase</keyword>
<evidence type="ECO:0000256" key="2">
    <source>
        <dbReference type="ARBA" id="ARBA00022679"/>
    </source>
</evidence>
<keyword evidence="6" id="KW-1185">Reference proteome</keyword>
<dbReference type="PANTHER" id="PTHR21599:SF0">
    <property type="entry name" value="GLYCERATE KINASE"/>
    <property type="match status" value="1"/>
</dbReference>
<evidence type="ECO:0000256" key="1">
    <source>
        <dbReference type="ARBA" id="ARBA00006284"/>
    </source>
</evidence>
<accession>A0A0R1XXI6</accession>
<reference evidence="5 6" key="1">
    <citation type="journal article" date="2015" name="Genome Announc.">
        <title>Expanding the biotechnology potential of lactobacilli through comparative genomics of 213 strains and associated genera.</title>
        <authorList>
            <person name="Sun Z."/>
            <person name="Harris H.M."/>
            <person name="McCann A."/>
            <person name="Guo C."/>
            <person name="Argimon S."/>
            <person name="Zhang W."/>
            <person name="Yang X."/>
            <person name="Jeffery I.B."/>
            <person name="Cooney J.C."/>
            <person name="Kagawa T.F."/>
            <person name="Liu W."/>
            <person name="Song Y."/>
            <person name="Salvetti E."/>
            <person name="Wrobel A."/>
            <person name="Rasinkangas P."/>
            <person name="Parkhill J."/>
            <person name="Rea M.C."/>
            <person name="O'Sullivan O."/>
            <person name="Ritari J."/>
            <person name="Douillard F.P."/>
            <person name="Paul Ross R."/>
            <person name="Yang R."/>
            <person name="Briner A.E."/>
            <person name="Felis G.E."/>
            <person name="de Vos W.M."/>
            <person name="Barrangou R."/>
            <person name="Klaenhammer T.R."/>
            <person name="Caufield P.W."/>
            <person name="Cui Y."/>
            <person name="Zhang H."/>
            <person name="O'Toole P.W."/>
        </authorList>
    </citation>
    <scope>NUCLEOTIDE SEQUENCE [LARGE SCALE GENOMIC DNA]</scope>
    <source>
        <strain evidence="5 6">DSM 18527</strain>
    </source>
</reference>
<dbReference type="PIRSF" id="PIRSF006078">
    <property type="entry name" value="GlxK"/>
    <property type="match status" value="1"/>
</dbReference>
<dbReference type="PATRIC" id="fig|1423734.3.peg.2034"/>
<dbReference type="NCBIfam" id="TIGR00045">
    <property type="entry name" value="glycerate kinase"/>
    <property type="match status" value="1"/>
</dbReference>
<sequence length="382" mass="39668">MKVVIAMDSFKGSADTQSIGAAVAAGVHQADPNAQTQVYPIADGGEGTLAAMREFIGGTVKKVAIVDDFNQNRLAQYLLTDLAGQRLAIIEAAQAVSLSFSDTKTAEERYQASSFGLGQLILDALTSGASQLIVTLGGSGTTDGGLGLLQALGATVYDDQDNVIPHGVNPLINFAKFELNNARQLLAKVDLILAPDVSAPLSGKQGAALFFGAQKGLDPKQMKHLNQKLILLGAQAQQDLNTDIANLPGAGAAGGLGFGLYLLGGRYEQNGFHTLADLAGITAAVQGADLVITGEGRMDTQTSLGKVPQGMADIANHYHKPIIALVGQRAADLGALGDQFAGVFAIQLAPGTLLAAMNKANTLLGVQVLAREIVKFYQSIYK</sequence>
<protein>
    <submittedName>
        <fullName evidence="5">GlxK protein</fullName>
    </submittedName>
</protein>
<dbReference type="SUPFAM" id="SSF110738">
    <property type="entry name" value="Glycerate kinase I"/>
    <property type="match status" value="1"/>
</dbReference>
<dbReference type="eggNOG" id="COG1929">
    <property type="taxonomic scope" value="Bacteria"/>
</dbReference>
<comment type="caution">
    <text evidence="5">The sequence shown here is derived from an EMBL/GenBank/DDBJ whole genome shotgun (WGS) entry which is preliminary data.</text>
</comment>
<dbReference type="STRING" id="1423734.FC83_GL002010"/>
<dbReference type="InterPro" id="IPR018197">
    <property type="entry name" value="Glycerate_kinase_RE-like"/>
</dbReference>
<dbReference type="EMBL" id="AZGA01000020">
    <property type="protein sequence ID" value="KRM34872.1"/>
    <property type="molecule type" value="Genomic_DNA"/>
</dbReference>
<evidence type="ECO:0000256" key="4">
    <source>
        <dbReference type="PIRNR" id="PIRNR006078"/>
    </source>
</evidence>
<proteinExistence type="inferred from homology"/>
<dbReference type="InterPro" id="IPR036129">
    <property type="entry name" value="Glycerate_kinase_sf"/>
</dbReference>
<evidence type="ECO:0000313" key="5">
    <source>
        <dbReference type="EMBL" id="KRM34872.1"/>
    </source>
</evidence>
<dbReference type="Proteomes" id="UP000051236">
    <property type="component" value="Unassembled WGS sequence"/>
</dbReference>
<dbReference type="Pfam" id="PF02595">
    <property type="entry name" value="Gly_kinase"/>
    <property type="match status" value="1"/>
</dbReference>
<dbReference type="AlphaFoldDB" id="A0A0R1XXI6"/>
<keyword evidence="2 4" id="KW-0808">Transferase</keyword>
<comment type="similarity">
    <text evidence="1 4">Belongs to the glycerate kinase type-1 family.</text>
</comment>
<dbReference type="InterPro" id="IPR018193">
    <property type="entry name" value="Glyc_kinase_flavodox-like_fold"/>
</dbReference>
<dbReference type="InterPro" id="IPR004381">
    <property type="entry name" value="Glycerate_kinase"/>
</dbReference>
<dbReference type="PANTHER" id="PTHR21599">
    <property type="entry name" value="GLYCERATE KINASE"/>
    <property type="match status" value="1"/>
</dbReference>
<organism evidence="5 6">
    <name type="scientific">Agrilactobacillus composti DSM 18527 = JCM 14202</name>
    <dbReference type="NCBI Taxonomy" id="1423734"/>
    <lineage>
        <taxon>Bacteria</taxon>
        <taxon>Bacillati</taxon>
        <taxon>Bacillota</taxon>
        <taxon>Bacilli</taxon>
        <taxon>Lactobacillales</taxon>
        <taxon>Lactobacillaceae</taxon>
        <taxon>Agrilactobacillus</taxon>
    </lineage>
</organism>
<dbReference type="GO" id="GO:0031388">
    <property type="term" value="P:organic acid phosphorylation"/>
    <property type="evidence" value="ECO:0007669"/>
    <property type="project" value="UniProtKB-UniRule"/>
</dbReference>